<evidence type="ECO:0000313" key="1">
    <source>
        <dbReference type="EMBL" id="AWR21035.1"/>
    </source>
</evidence>
<dbReference type="EMBL" id="CP023994">
    <property type="protein sequence ID" value="AWR21035.1"/>
    <property type="molecule type" value="Genomic_DNA"/>
</dbReference>
<dbReference type="AlphaFoldDB" id="A0A2Z3RW26"/>
<accession>A0A2Z3RW26</accession>
<keyword evidence="2" id="KW-1185">Reference proteome</keyword>
<gene>
    <name evidence="1" type="ORF">AURMO_00418</name>
</gene>
<protein>
    <submittedName>
        <fullName evidence="1">Uncharacterized protein</fullName>
    </submittedName>
</protein>
<organism evidence="1 2">
    <name type="scientific">Aurantimicrobium photophilum</name>
    <dbReference type="NCBI Taxonomy" id="1987356"/>
    <lineage>
        <taxon>Bacteria</taxon>
        <taxon>Bacillati</taxon>
        <taxon>Actinomycetota</taxon>
        <taxon>Actinomycetes</taxon>
        <taxon>Micrococcales</taxon>
        <taxon>Microbacteriaceae</taxon>
        <taxon>Aurantimicrobium</taxon>
    </lineage>
</organism>
<reference evidence="1 2" key="1">
    <citation type="submission" date="2017-10" db="EMBL/GenBank/DDBJ databases">
        <title>Genome of an Actinobacterium that displays light-enhanced growth.</title>
        <authorList>
            <person name="Maresca J.A."/>
            <person name="Hempel P."/>
            <person name="Shevchenko O."/>
            <person name="Miller K.J."/>
            <person name="Hahn M.W."/>
        </authorList>
    </citation>
    <scope>NUCLEOTIDE SEQUENCE [LARGE SCALE GENOMIC DNA]</scope>
    <source>
        <strain evidence="1 2">MWH-Mo1</strain>
    </source>
</reference>
<sequence>MVHLLGDFLVLQSVLETLDQAGCGYTIDSFKFGPRGERAVQWVVARPLNLDEPQSWPPLQGVLEELPREHNLELGLSNSSAELPACPFQPALCSGAHHVASGVGVIA</sequence>
<name>A0A2Z3RW26_9MICO</name>
<dbReference type="KEGG" id="aum:AURMO_00418"/>
<evidence type="ECO:0000313" key="2">
    <source>
        <dbReference type="Proteomes" id="UP000246894"/>
    </source>
</evidence>
<dbReference type="Proteomes" id="UP000246894">
    <property type="component" value="Chromosome"/>
</dbReference>
<proteinExistence type="predicted"/>